<dbReference type="Pfam" id="PF17921">
    <property type="entry name" value="Integrase_H2C2"/>
    <property type="match status" value="1"/>
</dbReference>
<dbReference type="InterPro" id="IPR001584">
    <property type="entry name" value="Integrase_cat-core"/>
</dbReference>
<dbReference type="AlphaFoldDB" id="A0A0V0GCF2"/>
<reference evidence="2" key="1">
    <citation type="journal article" date="2018" name="J. Proteomics">
        <title>Exploring the molecular complexity of Triatoma dimidiata sialome.</title>
        <authorList>
            <person name="Santiago P.B."/>
            <person name="de Araujo C.N."/>
            <person name="Charneau S."/>
            <person name="Bastos I.M.D."/>
            <person name="Assumpcao T.C.F."/>
            <person name="Queiroz R.M.L."/>
            <person name="Praca Y.R."/>
            <person name="Cordeiro T.M."/>
            <person name="Garcia C.H.S."/>
            <person name="da Silva I.G."/>
            <person name="Raiol T."/>
            <person name="Motta F.N."/>
            <person name="de Araujo Oliveira J.V."/>
            <person name="de Sousa M.V."/>
            <person name="Ribeiro J.M.C."/>
            <person name="de Santana J.M."/>
        </authorList>
    </citation>
    <scope>NUCLEOTIDE SEQUENCE</scope>
    <source>
        <strain evidence="2">Santander</strain>
        <tissue evidence="2">Salivary glands</tissue>
    </source>
</reference>
<dbReference type="SUPFAM" id="SSF53098">
    <property type="entry name" value="Ribonuclease H-like"/>
    <property type="match status" value="1"/>
</dbReference>
<dbReference type="GO" id="GO:0003676">
    <property type="term" value="F:nucleic acid binding"/>
    <property type="evidence" value="ECO:0007669"/>
    <property type="project" value="InterPro"/>
</dbReference>
<dbReference type="Gene3D" id="3.30.420.10">
    <property type="entry name" value="Ribonuclease H-like superfamily/Ribonuclease H"/>
    <property type="match status" value="1"/>
</dbReference>
<dbReference type="PANTHER" id="PTHR47331">
    <property type="entry name" value="PHD-TYPE DOMAIN-CONTAINING PROTEIN"/>
    <property type="match status" value="1"/>
</dbReference>
<evidence type="ECO:0000313" key="2">
    <source>
        <dbReference type="EMBL" id="JAP05668.1"/>
    </source>
</evidence>
<dbReference type="InterPro" id="IPR012337">
    <property type="entry name" value="RNaseH-like_sf"/>
</dbReference>
<dbReference type="InterPro" id="IPR041588">
    <property type="entry name" value="Integrase_H2C2"/>
</dbReference>
<dbReference type="EMBL" id="GECL01000456">
    <property type="protein sequence ID" value="JAP05668.1"/>
    <property type="molecule type" value="Transcribed_RNA"/>
</dbReference>
<evidence type="ECO:0000259" key="1">
    <source>
        <dbReference type="PROSITE" id="PS50994"/>
    </source>
</evidence>
<dbReference type="PROSITE" id="PS50994">
    <property type="entry name" value="INTEGRASE"/>
    <property type="match status" value="1"/>
</dbReference>
<sequence>VQFTHLSKEMQEARDPKSRYRLVRQLHLFLDERQVLRVGGRLSSAPLPYGFRHPALLPKKHPLTQLIIDDAHSRLLHAGALATHAYIRRHYWILDGRNVVRHRIGKCNKCFTAKPCPVIQPMGSLPRERITAATAFTVTGVDFAGPFAISSARLRGTVVTKGYLVAFICFATKAVHLEIASELSTSAFLAAFRRFTARRGLPTTIFSDNGTNFVGAHNKLRELGRLLSNEHHQQAVCRAAASAGIEWRFIPPASPHFGGLWEAAIKSAKHHLTRVVGDQRLTYEELLTVVTDVEAILNSRPICALSSDPNDPEPLTPGHFLVFRPLTAPPERDVTTLNVNRLSRWQLTQRIQQDFWKRWRQEYLHTLQQRNKWLLPATEIAPGTVVIVHQDNIPPRQWPLGRITAVHPGRDSISRVADVQTASGKIRRPLVKLCPLPSQ</sequence>
<dbReference type="PANTHER" id="PTHR47331:SF1">
    <property type="entry name" value="GAG-LIKE PROTEIN"/>
    <property type="match status" value="1"/>
</dbReference>
<feature type="domain" description="Integrase catalytic" evidence="1">
    <location>
        <begin position="122"/>
        <end position="325"/>
    </location>
</feature>
<protein>
    <submittedName>
        <fullName evidence="2">Putative bel12 ag transposon polyprotein</fullName>
    </submittedName>
</protein>
<dbReference type="Pfam" id="PF18701">
    <property type="entry name" value="DUF5641"/>
    <property type="match status" value="1"/>
</dbReference>
<dbReference type="Gene3D" id="1.10.340.70">
    <property type="match status" value="1"/>
</dbReference>
<proteinExistence type="predicted"/>
<dbReference type="GO" id="GO:0015074">
    <property type="term" value="P:DNA integration"/>
    <property type="evidence" value="ECO:0007669"/>
    <property type="project" value="InterPro"/>
</dbReference>
<organism evidence="2">
    <name type="scientific">Triatoma dimidiata</name>
    <name type="common">Kissing bug</name>
    <name type="synonym">Meccus dimidiatus</name>
    <dbReference type="NCBI Taxonomy" id="72491"/>
    <lineage>
        <taxon>Eukaryota</taxon>
        <taxon>Metazoa</taxon>
        <taxon>Ecdysozoa</taxon>
        <taxon>Arthropoda</taxon>
        <taxon>Hexapoda</taxon>
        <taxon>Insecta</taxon>
        <taxon>Pterygota</taxon>
        <taxon>Neoptera</taxon>
        <taxon>Paraneoptera</taxon>
        <taxon>Hemiptera</taxon>
        <taxon>Heteroptera</taxon>
        <taxon>Panheteroptera</taxon>
        <taxon>Cimicomorpha</taxon>
        <taxon>Reduviidae</taxon>
        <taxon>Triatominae</taxon>
        <taxon>Triatoma</taxon>
    </lineage>
</organism>
<dbReference type="InterPro" id="IPR040676">
    <property type="entry name" value="DUF5641"/>
</dbReference>
<name>A0A0V0GCF2_TRIDM</name>
<accession>A0A0V0GCF2</accession>
<dbReference type="InterPro" id="IPR036397">
    <property type="entry name" value="RNaseH_sf"/>
</dbReference>
<feature type="non-terminal residue" evidence="2">
    <location>
        <position position="1"/>
    </location>
</feature>